<dbReference type="SUPFAM" id="SSF53807">
    <property type="entry name" value="Helical backbone' metal receptor"/>
    <property type="match status" value="1"/>
</dbReference>
<evidence type="ECO:0000259" key="3">
    <source>
        <dbReference type="PROSITE" id="PS50983"/>
    </source>
</evidence>
<dbReference type="PROSITE" id="PS50983">
    <property type="entry name" value="FE_B12_PBP"/>
    <property type="match status" value="1"/>
</dbReference>
<evidence type="ECO:0000313" key="4">
    <source>
        <dbReference type="EMBL" id="ALP52890.1"/>
    </source>
</evidence>
<dbReference type="Proteomes" id="UP000055136">
    <property type="component" value="Chromosome"/>
</dbReference>
<dbReference type="PANTHER" id="PTHR30535:SF34">
    <property type="entry name" value="MOLYBDATE-BINDING PROTEIN MOLA"/>
    <property type="match status" value="1"/>
</dbReference>
<name>A0A0S2TCM8_9GAMM</name>
<dbReference type="Pfam" id="PF01497">
    <property type="entry name" value="Peripla_BP_2"/>
    <property type="match status" value="1"/>
</dbReference>
<dbReference type="NCBIfam" id="NF038402">
    <property type="entry name" value="TroA_like"/>
    <property type="match status" value="1"/>
</dbReference>
<evidence type="ECO:0000313" key="5">
    <source>
        <dbReference type="Proteomes" id="UP000055136"/>
    </source>
</evidence>
<dbReference type="EMBL" id="CP013099">
    <property type="protein sequence ID" value="ALP52890.1"/>
    <property type="molecule type" value="Genomic_DNA"/>
</dbReference>
<feature type="domain" description="Fe/B12 periplasmic-binding" evidence="3">
    <location>
        <begin position="39"/>
        <end position="288"/>
    </location>
</feature>
<dbReference type="PANTHER" id="PTHR30535">
    <property type="entry name" value="VITAMIN B12-BINDING PROTEIN"/>
    <property type="match status" value="1"/>
</dbReference>
<reference evidence="4" key="1">
    <citation type="submission" date="2015-10" db="EMBL/GenBank/DDBJ databases">
        <title>Description of Candidatus Tenderia electrophaga gen. nov, sp. nov., an Uncultivated Electroautotroph from a Biocathode Enrichment.</title>
        <authorList>
            <person name="Eddie B.J."/>
            <person name="Malanoski A.P."/>
            <person name="Wang Z."/>
            <person name="Hall R.J."/>
            <person name="Oh S.D."/>
            <person name="Heiner C."/>
            <person name="Lin B."/>
            <person name="Strycharz-Glaven S.M."/>
        </authorList>
    </citation>
    <scope>NUCLEOTIDE SEQUENCE [LARGE SCALE GENOMIC DNA]</scope>
    <source>
        <strain evidence="4">NRL1</strain>
    </source>
</reference>
<gene>
    <name evidence="4" type="ORF">Tel_06815</name>
</gene>
<dbReference type="InterPro" id="IPR002491">
    <property type="entry name" value="ABC_transptr_periplasmic_BD"/>
</dbReference>
<dbReference type="AlphaFoldDB" id="A0A0S2TCM8"/>
<dbReference type="CDD" id="cd01144">
    <property type="entry name" value="BtuF"/>
    <property type="match status" value="1"/>
</dbReference>
<protein>
    <submittedName>
        <fullName evidence="4">ABC transporter substrate-binding protein</fullName>
    </submittedName>
</protein>
<organism evidence="4 5">
    <name type="scientific">Candidatus Tenderia electrophaga</name>
    <dbReference type="NCBI Taxonomy" id="1748243"/>
    <lineage>
        <taxon>Bacteria</taxon>
        <taxon>Pseudomonadati</taxon>
        <taxon>Pseudomonadota</taxon>
        <taxon>Gammaproteobacteria</taxon>
        <taxon>Candidatus Tenderiales</taxon>
        <taxon>Candidatus Tenderiaceae</taxon>
        <taxon>Candidatus Tenderia</taxon>
    </lineage>
</organism>
<dbReference type="InterPro" id="IPR050902">
    <property type="entry name" value="ABC_Transporter_SBP"/>
</dbReference>
<feature type="chain" id="PRO_5006604901" evidence="2">
    <location>
        <begin position="20"/>
        <end position="291"/>
    </location>
</feature>
<keyword evidence="5" id="KW-1185">Reference proteome</keyword>
<dbReference type="STRING" id="1748243.Tel_06815"/>
<sequence length="291" mass="32167">MLHRCLTLVLLALSMPAWAAIQVRDDAGTLVQLVAPAQRIVSLAPHNTELLFAAGAGERIVGAVSYSDYPPAANDIPRIGGYKSVDLEAILALQPDLVVGWVSGNNSANLDKLRDLGLPLYLSEPRRLGDVADNIRRLGKLAGTATVADRAAAAFQTRVAELRRRHADQPPLSVFYETWNQPLMTINGDHLISQVIALCGGRNVFADLKTLSTHINTEAVLKRNPQVIVASGMGEERPEWLDDWRQWPQLSAVKHERLFFIPPELLQRATPRVLDGAEQLCRFLQQARQQR</sequence>
<dbReference type="KEGG" id="tee:Tel_06815"/>
<dbReference type="InterPro" id="IPR054828">
    <property type="entry name" value="Vit_B12_bind_prot"/>
</dbReference>
<proteinExistence type="predicted"/>
<feature type="signal peptide" evidence="2">
    <location>
        <begin position="1"/>
        <end position="19"/>
    </location>
</feature>
<dbReference type="GO" id="GO:0071281">
    <property type="term" value="P:cellular response to iron ion"/>
    <property type="evidence" value="ECO:0007669"/>
    <property type="project" value="TreeGrafter"/>
</dbReference>
<accession>A0A0S2TCM8</accession>
<evidence type="ECO:0000256" key="2">
    <source>
        <dbReference type="SAM" id="SignalP"/>
    </source>
</evidence>
<dbReference type="Gene3D" id="3.40.50.1980">
    <property type="entry name" value="Nitrogenase molybdenum iron protein domain"/>
    <property type="match status" value="2"/>
</dbReference>
<evidence type="ECO:0000256" key="1">
    <source>
        <dbReference type="ARBA" id="ARBA00022729"/>
    </source>
</evidence>
<keyword evidence="1 2" id="KW-0732">Signal</keyword>